<dbReference type="PANTHER" id="PTHR40624">
    <property type="entry name" value="BIOSYNTHESIS MONOOXYGENASE, PUTATIVE (AFU_ORTHOLOGUE AFUA_1G12025)-RELATED"/>
    <property type="match status" value="1"/>
</dbReference>
<name>A0ABR0ESW4_ZASCE</name>
<sequence>MSRNENQDPEQIALVAIVKPAEGKAERFEQFTNEYAAKVYEMEPGTLQFQLHKEEDGAGGRYCLFERYTNAAELQKHREHPLHVEIFKTFEKEGILGEPPVVMVGKAVGGHFDR</sequence>
<protein>
    <recommendedName>
        <fullName evidence="1">ABM domain-containing protein</fullName>
    </recommendedName>
</protein>
<evidence type="ECO:0000313" key="2">
    <source>
        <dbReference type="EMBL" id="KAK4504706.1"/>
    </source>
</evidence>
<organism evidence="2 3">
    <name type="scientific">Zasmidium cellare</name>
    <name type="common">Wine cellar mold</name>
    <name type="synonym">Racodium cellare</name>
    <dbReference type="NCBI Taxonomy" id="395010"/>
    <lineage>
        <taxon>Eukaryota</taxon>
        <taxon>Fungi</taxon>
        <taxon>Dikarya</taxon>
        <taxon>Ascomycota</taxon>
        <taxon>Pezizomycotina</taxon>
        <taxon>Dothideomycetes</taxon>
        <taxon>Dothideomycetidae</taxon>
        <taxon>Mycosphaerellales</taxon>
        <taxon>Mycosphaerellaceae</taxon>
        <taxon>Zasmidium</taxon>
    </lineage>
</organism>
<dbReference type="InterPro" id="IPR011008">
    <property type="entry name" value="Dimeric_a/b-barrel"/>
</dbReference>
<dbReference type="PROSITE" id="PS51725">
    <property type="entry name" value="ABM"/>
    <property type="match status" value="1"/>
</dbReference>
<evidence type="ECO:0000259" key="1">
    <source>
        <dbReference type="PROSITE" id="PS51725"/>
    </source>
</evidence>
<dbReference type="InterPro" id="IPR007138">
    <property type="entry name" value="ABM_dom"/>
</dbReference>
<evidence type="ECO:0000313" key="3">
    <source>
        <dbReference type="Proteomes" id="UP001305779"/>
    </source>
</evidence>
<feature type="domain" description="ABM" evidence="1">
    <location>
        <begin position="12"/>
        <end position="103"/>
    </location>
</feature>
<comment type="caution">
    <text evidence="2">The sequence shown here is derived from an EMBL/GenBank/DDBJ whole genome shotgun (WGS) entry which is preliminary data.</text>
</comment>
<dbReference type="SUPFAM" id="SSF54909">
    <property type="entry name" value="Dimeric alpha+beta barrel"/>
    <property type="match status" value="1"/>
</dbReference>
<keyword evidence="3" id="KW-1185">Reference proteome</keyword>
<reference evidence="2 3" key="1">
    <citation type="journal article" date="2023" name="G3 (Bethesda)">
        <title>A chromosome-level genome assembly of Zasmidium syzygii isolated from banana leaves.</title>
        <authorList>
            <person name="van Westerhoven A.C."/>
            <person name="Mehrabi R."/>
            <person name="Talebi R."/>
            <person name="Steentjes M.B.F."/>
            <person name="Corcolon B."/>
            <person name="Chong P.A."/>
            <person name="Kema G.H.J."/>
            <person name="Seidl M.F."/>
        </authorList>
    </citation>
    <scope>NUCLEOTIDE SEQUENCE [LARGE SCALE GENOMIC DNA]</scope>
    <source>
        <strain evidence="2 3">P124</strain>
    </source>
</reference>
<dbReference type="PANTHER" id="PTHR40624:SF1">
    <property type="entry name" value="BIOSYNTHESIS MONOOXYGENASE, PUTATIVE (AFU_ORTHOLOGUE AFUA_1G12025)-RELATED"/>
    <property type="match status" value="1"/>
</dbReference>
<dbReference type="Gene3D" id="3.30.70.100">
    <property type="match status" value="1"/>
</dbReference>
<accession>A0ABR0ESW4</accession>
<proteinExistence type="predicted"/>
<dbReference type="EMBL" id="JAXOVC010000002">
    <property type="protein sequence ID" value="KAK4504706.1"/>
    <property type="molecule type" value="Genomic_DNA"/>
</dbReference>
<gene>
    <name evidence="2" type="ORF">PRZ48_002668</name>
</gene>
<dbReference type="Pfam" id="PF03992">
    <property type="entry name" value="ABM"/>
    <property type="match status" value="1"/>
</dbReference>
<dbReference type="Proteomes" id="UP001305779">
    <property type="component" value="Unassembled WGS sequence"/>
</dbReference>